<organism evidence="2">
    <name type="scientific">Tanacetum cinerariifolium</name>
    <name type="common">Dalmatian daisy</name>
    <name type="synonym">Chrysanthemum cinerariifolium</name>
    <dbReference type="NCBI Taxonomy" id="118510"/>
    <lineage>
        <taxon>Eukaryota</taxon>
        <taxon>Viridiplantae</taxon>
        <taxon>Streptophyta</taxon>
        <taxon>Embryophyta</taxon>
        <taxon>Tracheophyta</taxon>
        <taxon>Spermatophyta</taxon>
        <taxon>Magnoliopsida</taxon>
        <taxon>eudicotyledons</taxon>
        <taxon>Gunneridae</taxon>
        <taxon>Pentapetalae</taxon>
        <taxon>asterids</taxon>
        <taxon>campanulids</taxon>
        <taxon>Asterales</taxon>
        <taxon>Asteraceae</taxon>
        <taxon>Asteroideae</taxon>
        <taxon>Anthemideae</taxon>
        <taxon>Anthemidinae</taxon>
        <taxon>Tanacetum</taxon>
    </lineage>
</organism>
<dbReference type="EMBL" id="BKCJ010004698">
    <property type="protein sequence ID" value="GEU62576.1"/>
    <property type="molecule type" value="Genomic_DNA"/>
</dbReference>
<feature type="region of interest" description="Disordered" evidence="1">
    <location>
        <begin position="349"/>
        <end position="395"/>
    </location>
</feature>
<dbReference type="GO" id="GO:0000725">
    <property type="term" value="P:recombinational repair"/>
    <property type="evidence" value="ECO:0007669"/>
    <property type="project" value="InterPro"/>
</dbReference>
<name>A0A6L2LL77_TANCI</name>
<gene>
    <name evidence="2" type="ORF">Tci_034554</name>
</gene>
<dbReference type="PANTHER" id="PTHR14523">
    <property type="entry name" value="UNCHARACTERIZED PROTEIN C17ORF53 HOMOLOG"/>
    <property type="match status" value="1"/>
</dbReference>
<dbReference type="InterPro" id="IPR028045">
    <property type="entry name" value="HROB"/>
</dbReference>
<dbReference type="AlphaFoldDB" id="A0A6L2LL77"/>
<evidence type="ECO:0000313" key="2">
    <source>
        <dbReference type="EMBL" id="GEU62576.1"/>
    </source>
</evidence>
<protein>
    <submittedName>
        <fullName evidence="2">Uncharacterized protein</fullName>
    </submittedName>
</protein>
<proteinExistence type="predicted"/>
<accession>A0A6L2LL77</accession>
<reference evidence="2" key="1">
    <citation type="journal article" date="2019" name="Sci. Rep.">
        <title>Draft genome of Tanacetum cinerariifolium, the natural source of mosquito coil.</title>
        <authorList>
            <person name="Yamashiro T."/>
            <person name="Shiraishi A."/>
            <person name="Satake H."/>
            <person name="Nakayama K."/>
        </authorList>
    </citation>
    <scope>NUCLEOTIDE SEQUENCE</scope>
</reference>
<sequence>MMSMPVALRGLLVDRYSENDFQLKEQELNYLRVSLEDAEHLFEKTISTKLHVFKLLGKMEGDIKNFQKNEKLDQVVAIVKSCSPNVSGDLTVTMKDLLGAALILANILVFSLKPSMHYLNVTMRNVVKVFRKDTVPGSDGEDLGFKDGMILFSYFRIPGKSLDEGLTLLMSDEDVLSLLKYVPRHREIEVYIEIGFSSVGKQMMEVRLAKGEGVLIKKIAEDDDVESKNEASTSKLEPLGKVCGTSHYGFSDSDSSDQPPWSSECMMEKGNNGGVMNSNNNDGDNEEEETAQLFAELGHLLEHVAFLNVKLREIVVGVDPLVVAVDALIVHVDALVIALGEEIQRPKKRKREMEDESASGVVAFGRPNKRRRLNPAKKTEKGVKGKAMKPNRLGF</sequence>
<dbReference type="PANTHER" id="PTHR14523:SF1">
    <property type="entry name" value="HOMOLOGOUS RECOMBINATION OB-FOLD PROTEIN"/>
    <property type="match status" value="1"/>
</dbReference>
<comment type="caution">
    <text evidence="2">The sequence shown here is derived from an EMBL/GenBank/DDBJ whole genome shotgun (WGS) entry which is preliminary data.</text>
</comment>
<evidence type="ECO:0000256" key="1">
    <source>
        <dbReference type="SAM" id="MobiDB-lite"/>
    </source>
</evidence>